<dbReference type="EMBL" id="JXTC01000447">
    <property type="protein sequence ID" value="PON53278.1"/>
    <property type="molecule type" value="Genomic_DNA"/>
</dbReference>
<name>A0A2P5BWW2_TREOI</name>
<accession>A0A2P5BWW2</accession>
<evidence type="ECO:0000313" key="2">
    <source>
        <dbReference type="Proteomes" id="UP000237000"/>
    </source>
</evidence>
<gene>
    <name evidence="1" type="ORF">TorRG33x02_305840</name>
</gene>
<feature type="non-terminal residue" evidence="1">
    <location>
        <position position="52"/>
    </location>
</feature>
<protein>
    <submittedName>
        <fullName evidence="1">Uncharacterized protein</fullName>
    </submittedName>
</protein>
<dbReference type="AlphaFoldDB" id="A0A2P5BWW2"/>
<dbReference type="InParanoid" id="A0A2P5BWW2"/>
<keyword evidence="2" id="KW-1185">Reference proteome</keyword>
<sequence length="52" mass="5763">MYPYLGSVGRPNQVMSCTQVERVMSCQSATQTGRISVELFPTHRGTGSVWVE</sequence>
<reference evidence="2" key="1">
    <citation type="submission" date="2016-06" db="EMBL/GenBank/DDBJ databases">
        <title>Parallel loss of symbiosis genes in relatives of nitrogen-fixing non-legume Parasponia.</title>
        <authorList>
            <person name="Van Velzen R."/>
            <person name="Holmer R."/>
            <person name="Bu F."/>
            <person name="Rutten L."/>
            <person name="Van Zeijl A."/>
            <person name="Liu W."/>
            <person name="Santuari L."/>
            <person name="Cao Q."/>
            <person name="Sharma T."/>
            <person name="Shen D."/>
            <person name="Roswanjaya Y."/>
            <person name="Wardhani T."/>
            <person name="Kalhor M.S."/>
            <person name="Jansen J."/>
            <person name="Van den Hoogen J."/>
            <person name="Gungor B."/>
            <person name="Hartog M."/>
            <person name="Hontelez J."/>
            <person name="Verver J."/>
            <person name="Yang W.-C."/>
            <person name="Schijlen E."/>
            <person name="Repin R."/>
            <person name="Schilthuizen M."/>
            <person name="Schranz E."/>
            <person name="Heidstra R."/>
            <person name="Miyata K."/>
            <person name="Fedorova E."/>
            <person name="Kohlen W."/>
            <person name="Bisseling T."/>
            <person name="Smit S."/>
            <person name="Geurts R."/>
        </authorList>
    </citation>
    <scope>NUCLEOTIDE SEQUENCE [LARGE SCALE GENOMIC DNA]</scope>
    <source>
        <strain evidence="2">cv. RG33-2</strain>
    </source>
</reference>
<comment type="caution">
    <text evidence="1">The sequence shown here is derived from an EMBL/GenBank/DDBJ whole genome shotgun (WGS) entry which is preliminary data.</text>
</comment>
<proteinExistence type="predicted"/>
<dbReference type="Proteomes" id="UP000237000">
    <property type="component" value="Unassembled WGS sequence"/>
</dbReference>
<organism evidence="1 2">
    <name type="scientific">Trema orientale</name>
    <name type="common">Charcoal tree</name>
    <name type="synonym">Celtis orientalis</name>
    <dbReference type="NCBI Taxonomy" id="63057"/>
    <lineage>
        <taxon>Eukaryota</taxon>
        <taxon>Viridiplantae</taxon>
        <taxon>Streptophyta</taxon>
        <taxon>Embryophyta</taxon>
        <taxon>Tracheophyta</taxon>
        <taxon>Spermatophyta</taxon>
        <taxon>Magnoliopsida</taxon>
        <taxon>eudicotyledons</taxon>
        <taxon>Gunneridae</taxon>
        <taxon>Pentapetalae</taxon>
        <taxon>rosids</taxon>
        <taxon>fabids</taxon>
        <taxon>Rosales</taxon>
        <taxon>Cannabaceae</taxon>
        <taxon>Trema</taxon>
    </lineage>
</organism>
<evidence type="ECO:0000313" key="1">
    <source>
        <dbReference type="EMBL" id="PON53278.1"/>
    </source>
</evidence>